<organism evidence="1 2">
    <name type="scientific">Candida verbasci</name>
    <dbReference type="NCBI Taxonomy" id="1227364"/>
    <lineage>
        <taxon>Eukaryota</taxon>
        <taxon>Fungi</taxon>
        <taxon>Dikarya</taxon>
        <taxon>Ascomycota</taxon>
        <taxon>Saccharomycotina</taxon>
        <taxon>Pichiomycetes</taxon>
        <taxon>Debaryomycetaceae</taxon>
        <taxon>Candida/Lodderomyces clade</taxon>
        <taxon>Candida</taxon>
    </lineage>
</organism>
<dbReference type="Proteomes" id="UP001152885">
    <property type="component" value="Unassembled WGS sequence"/>
</dbReference>
<name>A0A9W4TY20_9ASCO</name>
<dbReference type="EMBL" id="CANTUO010000004">
    <property type="protein sequence ID" value="CAI5759162.1"/>
    <property type="molecule type" value="Genomic_DNA"/>
</dbReference>
<comment type="caution">
    <text evidence="1">The sequence shown here is derived from an EMBL/GenBank/DDBJ whole genome shotgun (WGS) entry which is preliminary data.</text>
</comment>
<proteinExistence type="predicted"/>
<dbReference type="InterPro" id="IPR013898">
    <property type="entry name" value="Atg43"/>
</dbReference>
<dbReference type="OrthoDB" id="2430343at2759"/>
<reference evidence="1" key="1">
    <citation type="submission" date="2022-12" db="EMBL/GenBank/DDBJ databases">
        <authorList>
            <person name="Brejova B."/>
        </authorList>
    </citation>
    <scope>NUCLEOTIDE SEQUENCE</scope>
</reference>
<dbReference type="PANTHER" id="PTHR38699:SF1">
    <property type="entry name" value="MITOPHAGY RECEPTOR ATG43"/>
    <property type="match status" value="1"/>
</dbReference>
<accession>A0A9W4TY20</accession>
<sequence>MSFIIPDLRFEQSFMKQLDIYAGNKRESKKPSAFNKRNYIEIATLTDKELDNINDDIDLKEQKELLKPLNPITPSIILYAIIKDQIIMPLLQGFLWTGILLSIRPVLQLVVKNGQTVGGYISNLLGINQLNQRRRVIVG</sequence>
<keyword evidence="2" id="KW-1185">Reference proteome</keyword>
<dbReference type="GO" id="GO:0140580">
    <property type="term" value="F:mitochondrion autophagosome adaptor activity"/>
    <property type="evidence" value="ECO:0007669"/>
    <property type="project" value="InterPro"/>
</dbReference>
<protein>
    <submittedName>
        <fullName evidence="1">Uncharacterized protein</fullName>
    </submittedName>
</protein>
<dbReference type="AlphaFoldDB" id="A0A9W4TY20"/>
<evidence type="ECO:0000313" key="2">
    <source>
        <dbReference type="Proteomes" id="UP001152885"/>
    </source>
</evidence>
<evidence type="ECO:0000313" key="1">
    <source>
        <dbReference type="EMBL" id="CAI5759162.1"/>
    </source>
</evidence>
<dbReference type="PANTHER" id="PTHR38699">
    <property type="entry name" value="CHROMOSOME 1, WHOLE GENOME SHOTGUN SEQUENCE"/>
    <property type="match status" value="1"/>
</dbReference>
<dbReference type="GO" id="GO:0000423">
    <property type="term" value="P:mitophagy"/>
    <property type="evidence" value="ECO:0007669"/>
    <property type="project" value="InterPro"/>
</dbReference>
<gene>
    <name evidence="1" type="ORF">CANVERA_P3671</name>
</gene>